<feature type="domain" description="Group II intron maturase-specific" evidence="1">
    <location>
        <begin position="28"/>
        <end position="93"/>
    </location>
</feature>
<evidence type="ECO:0000313" key="2">
    <source>
        <dbReference type="EMBL" id="SDZ21227.1"/>
    </source>
</evidence>
<evidence type="ECO:0000313" key="3">
    <source>
        <dbReference type="Proteomes" id="UP000199663"/>
    </source>
</evidence>
<accession>A0A1H3R6D7</accession>
<organism evidence="2 3">
    <name type="scientific">Rhodonellum ikkaensis</name>
    <dbReference type="NCBI Taxonomy" id="336829"/>
    <lineage>
        <taxon>Bacteria</taxon>
        <taxon>Pseudomonadati</taxon>
        <taxon>Bacteroidota</taxon>
        <taxon>Cytophagia</taxon>
        <taxon>Cytophagales</taxon>
        <taxon>Cytophagaceae</taxon>
        <taxon>Rhodonellum</taxon>
    </lineage>
</organism>
<dbReference type="Proteomes" id="UP000199663">
    <property type="component" value="Unassembled WGS sequence"/>
</dbReference>
<reference evidence="2 3" key="1">
    <citation type="submission" date="2016-10" db="EMBL/GenBank/DDBJ databases">
        <authorList>
            <person name="Varghese N."/>
            <person name="Submissions S."/>
        </authorList>
    </citation>
    <scope>NUCLEOTIDE SEQUENCE [LARGE SCALE GENOMIC DNA]</scope>
    <source>
        <strain evidence="2 3">DSM 17997</strain>
    </source>
</reference>
<comment type="caution">
    <text evidence="2">The sequence shown here is derived from an EMBL/GenBank/DDBJ whole genome shotgun (WGS) entry which is preliminary data.</text>
</comment>
<proteinExistence type="predicted"/>
<protein>
    <submittedName>
        <fullName evidence="2">Group II intron, maturase-specific domain</fullName>
    </submittedName>
</protein>
<evidence type="ECO:0000259" key="1">
    <source>
        <dbReference type="Pfam" id="PF08388"/>
    </source>
</evidence>
<sequence length="124" mass="14809">KSHLQFEEPAAGDGNQQINGLIYLSTLLLQIQKLNFHNKTQRGIQDLATMLNPKIRGWVNYYGKISRRSLRPVFYYLHHRMIRWILNKYKSFKGSKVKAIKWLRQVTVSFPNLFYHWELGYKLV</sequence>
<name>A0A1H3R6D7_9BACT</name>
<feature type="non-terminal residue" evidence="2">
    <location>
        <position position="1"/>
    </location>
</feature>
<dbReference type="RefSeq" id="WP_302846924.1">
    <property type="nucleotide sequence ID" value="NZ_FNQC01000007.1"/>
</dbReference>
<dbReference type="EMBL" id="FNQC01000007">
    <property type="protein sequence ID" value="SDZ21227.1"/>
    <property type="molecule type" value="Genomic_DNA"/>
</dbReference>
<gene>
    <name evidence="2" type="ORF">SAMN05444412_107224</name>
</gene>
<dbReference type="InterPro" id="IPR013597">
    <property type="entry name" value="Mat_intron_G2"/>
</dbReference>
<dbReference type="Pfam" id="PF08388">
    <property type="entry name" value="GIIM"/>
    <property type="match status" value="1"/>
</dbReference>
<keyword evidence="3" id="KW-1185">Reference proteome</keyword>